<evidence type="ECO:0000313" key="2">
    <source>
        <dbReference type="Proteomes" id="UP000515820"/>
    </source>
</evidence>
<protein>
    <submittedName>
        <fullName evidence="1">Uncharacterized protein</fullName>
    </submittedName>
</protein>
<accession>A0A7G3PHR0</accession>
<keyword evidence="2" id="KW-1185">Reference proteome</keyword>
<proteinExistence type="predicted"/>
<dbReference type="Proteomes" id="UP000515820">
    <property type="component" value="Segment"/>
</dbReference>
<sequence length="88" mass="9540">METKERRKLIDQYVSDLGKQMQGEANTAVSEPALGLLSIFLHTMLDVVDSIDGFNSGTYSKLDEIGGDISGIDGTLRAYHEAENGSMS</sequence>
<evidence type="ECO:0000313" key="1">
    <source>
        <dbReference type="EMBL" id="QHB80500.1"/>
    </source>
</evidence>
<dbReference type="EMBL" id="MN820898">
    <property type="protein sequence ID" value="QHB80500.1"/>
    <property type="molecule type" value="Genomic_DNA"/>
</dbReference>
<reference evidence="1 2" key="1">
    <citation type="journal article" date="2020" name="Viruses">
        <title>Characterization of vB_StuS_MMDA13, a Newly Discovered Bacteriophage Infecting the Agar-Degrading Species Sphingomonas turrisvirgatae.</title>
        <authorList>
            <person name="Marmo P."/>
            <person name="Thaller M.C."/>
            <person name="Di Lallo G."/>
            <person name="Henrici De Angelis L."/>
            <person name="Poerio N."/>
            <person name="De Santis F."/>
            <person name="Fraziano M."/>
            <person name="Migliore L."/>
            <person name="D'Andrea M.M."/>
        </authorList>
    </citation>
    <scope>NUCLEOTIDE SEQUENCE [LARGE SCALE GENOMIC DNA]</scope>
</reference>
<name>A0A7G3PHR0_9CAUD</name>
<gene>
    <name evidence="1" type="ORF">MMDA13_gp67</name>
</gene>
<organism evidence="1 2">
    <name type="scientific">Sphingomonas phage vB_StuS_MMDA13</name>
    <dbReference type="NCBI Taxonomy" id="2686378"/>
    <lineage>
        <taxon>Viruses</taxon>
        <taxon>Duplodnaviria</taxon>
        <taxon>Heunggongvirae</taxon>
        <taxon>Uroviricota</taxon>
        <taxon>Caudoviricetes</taxon>
        <taxon>Queuovirinae</taxon>
        <taxon>Torvergatavirus</taxon>
        <taxon>Torvergatavirus MMDA13</taxon>
    </lineage>
</organism>